<keyword evidence="10" id="KW-0472">Membrane</keyword>
<evidence type="ECO:0000313" key="12">
    <source>
        <dbReference type="EMBL" id="RBO96235.1"/>
    </source>
</evidence>
<dbReference type="AlphaFoldDB" id="A0A366E285"/>
<evidence type="ECO:0000259" key="11">
    <source>
        <dbReference type="SMART" id="SM00387"/>
    </source>
</evidence>
<comment type="catalytic activity">
    <reaction evidence="1">
        <text>ATP + protein L-histidine = ADP + protein N-phospho-L-histidine.</text>
        <dbReference type="EC" id="2.7.13.3"/>
    </reaction>
</comment>
<keyword evidence="10" id="KW-0812">Transmembrane</keyword>
<sequence>MSDTEPMRRNQAVDLALAMTTLVVVGTAITANVGAGEVNPTAYLFGALFGGLMLVRRRWPVGTLLVSGVALLGYYMLDYPPIGLALPVAAALFSAAERGRLSWAIGTALALLGISTAVRVGQGDNLGFVLGLELPTSAGLMAAMIALGDSVRARRGWRAESAARERAVTAEHELELAGRLEQERLRVARDLHDLLAHTVSVIALHTDVARESLREDPATAERSLTAARTACRDAGRELRATVDALRASGATAPPAPDLRRLAELVAPAETAGRTVTIERSPSTTELPAIVDLTAYRVIQESLSNILRHSDAGTVHLEIDRDDTDLVVRVTDDGTVSPGSADQPHATDRNTSPNPGAGWGIIGMRERVTLLGGTLDAGHRREGGFRVEARIPLRGRR</sequence>
<dbReference type="EMBL" id="QNRE01000001">
    <property type="protein sequence ID" value="RBO96235.1"/>
    <property type="molecule type" value="Genomic_DNA"/>
</dbReference>
<dbReference type="InterPro" id="IPR050482">
    <property type="entry name" value="Sensor_HK_TwoCompSys"/>
</dbReference>
<keyword evidence="8" id="KW-0902">Two-component regulatory system</keyword>
<feature type="transmembrane region" description="Helical" evidence="10">
    <location>
        <begin position="103"/>
        <end position="120"/>
    </location>
</feature>
<evidence type="ECO:0000256" key="4">
    <source>
        <dbReference type="ARBA" id="ARBA00022679"/>
    </source>
</evidence>
<keyword evidence="13" id="KW-1185">Reference proteome</keyword>
<feature type="region of interest" description="Disordered" evidence="9">
    <location>
        <begin position="332"/>
        <end position="358"/>
    </location>
</feature>
<feature type="transmembrane region" description="Helical" evidence="10">
    <location>
        <begin position="15"/>
        <end position="35"/>
    </location>
</feature>
<evidence type="ECO:0000256" key="10">
    <source>
        <dbReference type="SAM" id="Phobius"/>
    </source>
</evidence>
<dbReference type="SMART" id="SM00387">
    <property type="entry name" value="HATPase_c"/>
    <property type="match status" value="1"/>
</dbReference>
<proteinExistence type="predicted"/>
<dbReference type="InterPro" id="IPR036890">
    <property type="entry name" value="HATPase_C_sf"/>
</dbReference>
<dbReference type="PANTHER" id="PTHR24421">
    <property type="entry name" value="NITRATE/NITRITE SENSOR PROTEIN NARX-RELATED"/>
    <property type="match status" value="1"/>
</dbReference>
<keyword evidence="6 12" id="KW-0418">Kinase</keyword>
<dbReference type="Gene3D" id="1.20.5.1930">
    <property type="match status" value="1"/>
</dbReference>
<dbReference type="RefSeq" id="WP_084537706.1">
    <property type="nucleotide sequence ID" value="NZ_CP107943.1"/>
</dbReference>
<dbReference type="Gene3D" id="3.30.565.10">
    <property type="entry name" value="Histidine kinase-like ATPase, C-terminal domain"/>
    <property type="match status" value="1"/>
</dbReference>
<accession>A0A366E285</accession>
<dbReference type="InterPro" id="IPR003594">
    <property type="entry name" value="HATPase_dom"/>
</dbReference>
<dbReference type="Pfam" id="PF07730">
    <property type="entry name" value="HisKA_3"/>
    <property type="match status" value="1"/>
</dbReference>
<name>A0A366E285_9NOCA</name>
<feature type="transmembrane region" description="Helical" evidence="10">
    <location>
        <begin position="126"/>
        <end position="148"/>
    </location>
</feature>
<keyword evidence="5" id="KW-0547">Nucleotide-binding</keyword>
<reference evidence="12 13" key="1">
    <citation type="submission" date="2018-06" db="EMBL/GenBank/DDBJ databases">
        <title>Genomic Encyclopedia of Type Strains, Phase IV (KMG-IV): sequencing the most valuable type-strain genomes for metagenomic binning, comparative biology and taxonomic classification.</title>
        <authorList>
            <person name="Goeker M."/>
        </authorList>
    </citation>
    <scope>NUCLEOTIDE SEQUENCE [LARGE SCALE GENOMIC DNA]</scope>
    <source>
        <strain evidence="12 13">DSM 44599</strain>
    </source>
</reference>
<keyword evidence="7" id="KW-0067">ATP-binding</keyword>
<evidence type="ECO:0000256" key="3">
    <source>
        <dbReference type="ARBA" id="ARBA00022553"/>
    </source>
</evidence>
<dbReference type="Pfam" id="PF02518">
    <property type="entry name" value="HATPase_c"/>
    <property type="match status" value="1"/>
</dbReference>
<dbReference type="PANTHER" id="PTHR24421:SF10">
    <property type="entry name" value="NITRATE_NITRITE SENSOR PROTEIN NARQ"/>
    <property type="match status" value="1"/>
</dbReference>
<dbReference type="InterPro" id="IPR011712">
    <property type="entry name" value="Sig_transdc_His_kin_sub3_dim/P"/>
</dbReference>
<feature type="transmembrane region" description="Helical" evidence="10">
    <location>
        <begin position="42"/>
        <end position="59"/>
    </location>
</feature>
<dbReference type="OrthoDB" id="227596at2"/>
<comment type="caution">
    <text evidence="12">The sequence shown here is derived from an EMBL/GenBank/DDBJ whole genome shotgun (WGS) entry which is preliminary data.</text>
</comment>
<evidence type="ECO:0000313" key="13">
    <source>
        <dbReference type="Proteomes" id="UP000252586"/>
    </source>
</evidence>
<dbReference type="GO" id="GO:0046983">
    <property type="term" value="F:protein dimerization activity"/>
    <property type="evidence" value="ECO:0007669"/>
    <property type="project" value="InterPro"/>
</dbReference>
<gene>
    <name evidence="12" type="ORF">DFR74_101246</name>
</gene>
<evidence type="ECO:0000256" key="6">
    <source>
        <dbReference type="ARBA" id="ARBA00022777"/>
    </source>
</evidence>
<organism evidence="12 13">
    <name type="scientific">Nocardia puris</name>
    <dbReference type="NCBI Taxonomy" id="208602"/>
    <lineage>
        <taxon>Bacteria</taxon>
        <taxon>Bacillati</taxon>
        <taxon>Actinomycetota</taxon>
        <taxon>Actinomycetes</taxon>
        <taxon>Mycobacteriales</taxon>
        <taxon>Nocardiaceae</taxon>
        <taxon>Nocardia</taxon>
    </lineage>
</organism>
<evidence type="ECO:0000256" key="5">
    <source>
        <dbReference type="ARBA" id="ARBA00022741"/>
    </source>
</evidence>
<dbReference type="CDD" id="cd16917">
    <property type="entry name" value="HATPase_UhpB-NarQ-NarX-like"/>
    <property type="match status" value="1"/>
</dbReference>
<evidence type="ECO:0000256" key="9">
    <source>
        <dbReference type="SAM" id="MobiDB-lite"/>
    </source>
</evidence>
<dbReference type="STRING" id="1210090.GCA_001613185_03348"/>
<evidence type="ECO:0000256" key="1">
    <source>
        <dbReference type="ARBA" id="ARBA00000085"/>
    </source>
</evidence>
<keyword evidence="4" id="KW-0808">Transferase</keyword>
<dbReference type="EC" id="2.7.13.3" evidence="2"/>
<evidence type="ECO:0000256" key="2">
    <source>
        <dbReference type="ARBA" id="ARBA00012438"/>
    </source>
</evidence>
<dbReference type="SUPFAM" id="SSF55874">
    <property type="entry name" value="ATPase domain of HSP90 chaperone/DNA topoisomerase II/histidine kinase"/>
    <property type="match status" value="1"/>
</dbReference>
<dbReference type="Proteomes" id="UP000252586">
    <property type="component" value="Unassembled WGS sequence"/>
</dbReference>
<dbReference type="GO" id="GO:0000155">
    <property type="term" value="F:phosphorelay sensor kinase activity"/>
    <property type="evidence" value="ECO:0007669"/>
    <property type="project" value="InterPro"/>
</dbReference>
<dbReference type="GO" id="GO:0005524">
    <property type="term" value="F:ATP binding"/>
    <property type="evidence" value="ECO:0007669"/>
    <property type="project" value="UniProtKB-KW"/>
</dbReference>
<keyword evidence="3" id="KW-0597">Phosphoprotein</keyword>
<feature type="domain" description="Histidine kinase/HSP90-like ATPase" evidence="11">
    <location>
        <begin position="289"/>
        <end position="394"/>
    </location>
</feature>
<dbReference type="GO" id="GO:0016020">
    <property type="term" value="C:membrane"/>
    <property type="evidence" value="ECO:0007669"/>
    <property type="project" value="InterPro"/>
</dbReference>
<evidence type="ECO:0000256" key="7">
    <source>
        <dbReference type="ARBA" id="ARBA00022840"/>
    </source>
</evidence>
<protein>
    <recommendedName>
        <fullName evidence="2">histidine kinase</fullName>
        <ecNumber evidence="2">2.7.13.3</ecNumber>
    </recommendedName>
</protein>
<keyword evidence="10" id="KW-1133">Transmembrane helix</keyword>
<evidence type="ECO:0000256" key="8">
    <source>
        <dbReference type="ARBA" id="ARBA00023012"/>
    </source>
</evidence>